<sequence>MLALHLFGVHRLIADGACPVVHIRYCRTTSISTGTPTSHPSTSLSMTASFWFYCSRRMDLLLLYCRVPAFRCRRLSSVPRSAIGM</sequence>
<dbReference type="AlphaFoldDB" id="A0A246WLF2"/>
<dbReference type="EMBL" id="NJGU01000013">
    <property type="protein sequence ID" value="OWY27152.1"/>
    <property type="molecule type" value="Genomic_DNA"/>
</dbReference>
<evidence type="ECO:0000313" key="2">
    <source>
        <dbReference type="Proteomes" id="UP000197596"/>
    </source>
</evidence>
<proteinExistence type="predicted"/>
<evidence type="ECO:0000313" key="1">
    <source>
        <dbReference type="EMBL" id="OWY27152.1"/>
    </source>
</evidence>
<organism evidence="1 2">
    <name type="scientific">Herbaspirillum robiniae</name>
    <dbReference type="NCBI Taxonomy" id="2014887"/>
    <lineage>
        <taxon>Bacteria</taxon>
        <taxon>Pseudomonadati</taxon>
        <taxon>Pseudomonadota</taxon>
        <taxon>Betaproteobacteria</taxon>
        <taxon>Burkholderiales</taxon>
        <taxon>Oxalobacteraceae</taxon>
        <taxon>Herbaspirillum</taxon>
    </lineage>
</organism>
<comment type="caution">
    <text evidence="1">The sequence shown here is derived from an EMBL/GenBank/DDBJ whole genome shotgun (WGS) entry which is preliminary data.</text>
</comment>
<protein>
    <submittedName>
        <fullName evidence="1">Uncharacterized protein</fullName>
    </submittedName>
</protein>
<accession>A0A246WLF2</accession>
<name>A0A246WLF2_9BURK</name>
<dbReference type="Proteomes" id="UP000197596">
    <property type="component" value="Unassembled WGS sequence"/>
</dbReference>
<reference evidence="1 2" key="1">
    <citation type="submission" date="2017-06" db="EMBL/GenBank/DDBJ databases">
        <title>Herbaspirillum phytohormonus sp. nov., isolated from the root nodule of Robinia pseudoacacia in lead-zinc mine.</title>
        <authorList>
            <person name="Fan M."/>
            <person name="Lin Y."/>
        </authorList>
    </citation>
    <scope>NUCLEOTIDE SEQUENCE [LARGE SCALE GENOMIC DNA]</scope>
    <source>
        <strain evidence="1 2">HZ10</strain>
    </source>
</reference>
<gene>
    <name evidence="1" type="ORF">CEJ42_21260</name>
</gene>